<feature type="region of interest" description="Disordered" evidence="1">
    <location>
        <begin position="1"/>
        <end position="29"/>
    </location>
</feature>
<dbReference type="EMBL" id="GBXM01015262">
    <property type="protein sequence ID" value="JAH93315.1"/>
    <property type="molecule type" value="Transcribed_RNA"/>
</dbReference>
<organism evidence="2">
    <name type="scientific">Anguilla anguilla</name>
    <name type="common">European freshwater eel</name>
    <name type="synonym">Muraena anguilla</name>
    <dbReference type="NCBI Taxonomy" id="7936"/>
    <lineage>
        <taxon>Eukaryota</taxon>
        <taxon>Metazoa</taxon>
        <taxon>Chordata</taxon>
        <taxon>Craniata</taxon>
        <taxon>Vertebrata</taxon>
        <taxon>Euteleostomi</taxon>
        <taxon>Actinopterygii</taxon>
        <taxon>Neopterygii</taxon>
        <taxon>Teleostei</taxon>
        <taxon>Anguilliformes</taxon>
        <taxon>Anguillidae</taxon>
        <taxon>Anguilla</taxon>
    </lineage>
</organism>
<accession>A0A0E9WUV1</accession>
<feature type="compositionally biased region" description="Basic and acidic residues" evidence="1">
    <location>
        <begin position="19"/>
        <end position="29"/>
    </location>
</feature>
<evidence type="ECO:0000313" key="2">
    <source>
        <dbReference type="EMBL" id="JAH93315.1"/>
    </source>
</evidence>
<name>A0A0E9WUV1_ANGAN</name>
<dbReference type="AlphaFoldDB" id="A0A0E9WUV1"/>
<reference evidence="2" key="1">
    <citation type="submission" date="2014-11" db="EMBL/GenBank/DDBJ databases">
        <authorList>
            <person name="Amaro Gonzalez C."/>
        </authorList>
    </citation>
    <scope>NUCLEOTIDE SEQUENCE</scope>
</reference>
<proteinExistence type="predicted"/>
<reference evidence="2" key="2">
    <citation type="journal article" date="2015" name="Fish Shellfish Immunol.">
        <title>Early steps in the European eel (Anguilla anguilla)-Vibrio vulnificus interaction in the gills: Role of the RtxA13 toxin.</title>
        <authorList>
            <person name="Callol A."/>
            <person name="Pajuelo D."/>
            <person name="Ebbesson L."/>
            <person name="Teles M."/>
            <person name="MacKenzie S."/>
            <person name="Amaro C."/>
        </authorList>
    </citation>
    <scope>NUCLEOTIDE SEQUENCE</scope>
</reference>
<evidence type="ECO:0000256" key="1">
    <source>
        <dbReference type="SAM" id="MobiDB-lite"/>
    </source>
</evidence>
<sequence>MVSASGKDCSDQAFQTARQRPDCQQDREERGRVEIFEKMPIIHLHQQVCGRLWAQGGKCQDVSQTICCGSHAPLFPVK</sequence>
<protein>
    <submittedName>
        <fullName evidence="2">Uncharacterized protein</fullName>
    </submittedName>
</protein>